<dbReference type="Proteomes" id="UP000053586">
    <property type="component" value="Unassembled WGS sequence"/>
</dbReference>
<organism evidence="1 2">
    <name type="scientific">Glaciecola punicea ACAM 611</name>
    <dbReference type="NCBI Taxonomy" id="1121923"/>
    <lineage>
        <taxon>Bacteria</taxon>
        <taxon>Pseudomonadati</taxon>
        <taxon>Pseudomonadota</taxon>
        <taxon>Gammaproteobacteria</taxon>
        <taxon>Alteromonadales</taxon>
        <taxon>Alteromonadaceae</taxon>
        <taxon>Glaciecola</taxon>
    </lineage>
</organism>
<dbReference type="RefSeq" id="WP_006003672.1">
    <property type="nucleotide sequence ID" value="NZ_BAET01000007.1"/>
</dbReference>
<gene>
    <name evidence="1" type="ORF">GPUN_0875</name>
</gene>
<comment type="caution">
    <text evidence="1">The sequence shown here is derived from an EMBL/GenBank/DDBJ whole genome shotgun (WGS) entry which is preliminary data.</text>
</comment>
<sequence length="95" mass="10860">MHNFNIQNNILTAIETITLKLQPKEAIAVELLITHLNQELSTFDLSINKIDSPAQCVWRLKQKGALIKSVRRTVNDAFDKEHKGIACYTLQGWKQ</sequence>
<dbReference type="EMBL" id="BAET01000007">
    <property type="protein sequence ID" value="GAB55007.1"/>
    <property type="molecule type" value="Genomic_DNA"/>
</dbReference>
<evidence type="ECO:0000313" key="1">
    <source>
        <dbReference type="EMBL" id="GAB55007.1"/>
    </source>
</evidence>
<accession>H5T9N0</accession>
<proteinExistence type="predicted"/>
<reference evidence="1 2" key="1">
    <citation type="journal article" date="2012" name="J. Bacteriol.">
        <title>Genome sequence of proteorhodopsin-containing sea ice bacterium Glaciecola punicea ACAM 611T.</title>
        <authorList>
            <person name="Qin Q.-L."/>
            <person name="Xie B.-B."/>
            <person name="Shu Y.-L."/>
            <person name="Rong J.-C."/>
            <person name="Zhao D.-L."/>
            <person name="Zhang X.-Y."/>
            <person name="Chen X.-L."/>
            <person name="Zhou B.-C."/>
            <person name="Zhanga Y.-Z."/>
        </authorList>
    </citation>
    <scope>NUCLEOTIDE SEQUENCE [LARGE SCALE GENOMIC DNA]</scope>
    <source>
        <strain evidence="1 2">ACAM 611</strain>
    </source>
</reference>
<dbReference type="OrthoDB" id="9935022at2"/>
<reference evidence="1 2" key="2">
    <citation type="journal article" date="2017" name="Antonie Van Leeuwenhoek">
        <title>Rhizobium rhizosphaerae sp. nov., a novel species isolated from rice rhizosphere.</title>
        <authorList>
            <person name="Zhao J.J."/>
            <person name="Zhang J."/>
            <person name="Zhang R.J."/>
            <person name="Zhang C.W."/>
            <person name="Yin H.Q."/>
            <person name="Zhang X.X."/>
        </authorList>
    </citation>
    <scope>NUCLEOTIDE SEQUENCE [LARGE SCALE GENOMIC DNA]</scope>
    <source>
        <strain evidence="1 2">ACAM 611</strain>
    </source>
</reference>
<protein>
    <submittedName>
        <fullName evidence="1">Uncharacterized protein</fullName>
    </submittedName>
</protein>
<evidence type="ECO:0000313" key="2">
    <source>
        <dbReference type="Proteomes" id="UP000053586"/>
    </source>
</evidence>
<dbReference type="AlphaFoldDB" id="H5T9N0"/>
<keyword evidence="2" id="KW-1185">Reference proteome</keyword>
<name>H5T9N0_9ALTE</name>